<comment type="catalytic activity">
    <reaction evidence="7">
        <text>cytidine(1407) in 16S rRNA + S-adenosyl-L-methionine = 5-methylcytidine(1407) in 16S rRNA + S-adenosyl-L-homocysteine + H(+)</text>
        <dbReference type="Rhea" id="RHEA:42756"/>
        <dbReference type="Rhea" id="RHEA-COMP:10223"/>
        <dbReference type="Rhea" id="RHEA-COMP:10224"/>
        <dbReference type="ChEBI" id="CHEBI:15378"/>
        <dbReference type="ChEBI" id="CHEBI:57856"/>
        <dbReference type="ChEBI" id="CHEBI:59789"/>
        <dbReference type="ChEBI" id="CHEBI:74483"/>
        <dbReference type="ChEBI" id="CHEBI:82748"/>
        <dbReference type="EC" id="2.1.1.178"/>
    </reaction>
</comment>
<dbReference type="Gene3D" id="3.10.450.720">
    <property type="match status" value="1"/>
</dbReference>
<dbReference type="InterPro" id="IPR023545">
    <property type="entry name" value="rRNA_ssu_MeTfrase_F"/>
</dbReference>
<comment type="subcellular location">
    <subcellularLocation>
        <location evidence="7">Cytoplasm</location>
    </subcellularLocation>
</comment>
<evidence type="ECO:0000256" key="1">
    <source>
        <dbReference type="ARBA" id="ARBA00022490"/>
    </source>
</evidence>
<dbReference type="PROSITE" id="PS51686">
    <property type="entry name" value="SAM_MT_RSMB_NOP"/>
    <property type="match status" value="1"/>
</dbReference>
<keyword evidence="4 7" id="KW-0808">Transferase</keyword>
<dbReference type="InterPro" id="IPR048457">
    <property type="entry name" value="YebU_pre-PUA_dom"/>
</dbReference>
<gene>
    <name evidence="7 10" type="primary">rsmF</name>
    <name evidence="10" type="ORF">PCIT_a2617</name>
</gene>
<dbReference type="GO" id="GO:0070475">
    <property type="term" value="P:rRNA base methylation"/>
    <property type="evidence" value="ECO:0007669"/>
    <property type="project" value="TreeGrafter"/>
</dbReference>
<dbReference type="GO" id="GO:0005737">
    <property type="term" value="C:cytoplasm"/>
    <property type="evidence" value="ECO:0007669"/>
    <property type="project" value="UniProtKB-SubCell"/>
</dbReference>
<keyword evidence="5 7" id="KW-0949">S-adenosyl-L-methionine</keyword>
<dbReference type="Pfam" id="PF13636">
    <property type="entry name" value="Methyltranf_PUA"/>
    <property type="match status" value="1"/>
</dbReference>
<dbReference type="InterPro" id="IPR049560">
    <property type="entry name" value="MeTrfase_RsmB-F_NOP2_cat"/>
</dbReference>
<dbReference type="Pfam" id="PF17125">
    <property type="entry name" value="Methyltr_RsmF_N"/>
    <property type="match status" value="1"/>
</dbReference>
<dbReference type="PRINTS" id="PR02008">
    <property type="entry name" value="RCMTFAMILY"/>
</dbReference>
<feature type="binding site" evidence="7 8">
    <location>
        <position position="190"/>
    </location>
    <ligand>
        <name>S-adenosyl-L-methionine</name>
        <dbReference type="ChEBI" id="CHEBI:59789"/>
    </ligand>
</feature>
<organism evidence="10 11">
    <name type="scientific">Pseudoalteromonas citrea</name>
    <dbReference type="NCBI Taxonomy" id="43655"/>
    <lineage>
        <taxon>Bacteria</taxon>
        <taxon>Pseudomonadati</taxon>
        <taxon>Pseudomonadota</taxon>
        <taxon>Gammaproteobacteria</taxon>
        <taxon>Alteromonadales</taxon>
        <taxon>Pseudoalteromonadaceae</taxon>
        <taxon>Pseudoalteromonas</taxon>
    </lineage>
</organism>
<evidence type="ECO:0000256" key="4">
    <source>
        <dbReference type="ARBA" id="ARBA00022679"/>
    </source>
</evidence>
<dbReference type="InterPro" id="IPR011023">
    <property type="entry name" value="Nop2p"/>
</dbReference>
<feature type="domain" description="SAM-dependent MTase RsmB/NOP-type" evidence="9">
    <location>
        <begin position="68"/>
        <end position="352"/>
    </location>
</feature>
<reference evidence="10" key="1">
    <citation type="journal article" date="2012" name="J. Bacteriol.">
        <title>Genome sequences of type strains of seven species of the marine bacterium Pseudoalteromonas.</title>
        <authorList>
            <person name="Xie B.B."/>
            <person name="Shu Y.L."/>
            <person name="Qin Q.L."/>
            <person name="Rong J.C."/>
            <person name="Zhang X.Y."/>
            <person name="Chen X.L."/>
            <person name="Shi M."/>
            <person name="He H.L."/>
            <person name="Zhou B.C."/>
            <person name="Zhang Y.Z."/>
        </authorList>
    </citation>
    <scope>NUCLEOTIDE SEQUENCE</scope>
    <source>
        <strain evidence="10">DSM 8771</strain>
    </source>
</reference>
<comment type="function">
    <text evidence="7">Specifically methylates the cytosine at position 1407 (m5C1407) of 16S rRNA.</text>
</comment>
<evidence type="ECO:0000256" key="6">
    <source>
        <dbReference type="ARBA" id="ARBA00022884"/>
    </source>
</evidence>
<reference evidence="10" key="2">
    <citation type="submission" date="2015-03" db="EMBL/GenBank/DDBJ databases">
        <title>Genome sequence of Pseudoalteromonas citrea.</title>
        <authorList>
            <person name="Xie B.-B."/>
            <person name="Rong J.-C."/>
            <person name="Qin Q.-L."/>
            <person name="Zhang Y.-Z."/>
        </authorList>
    </citation>
    <scope>NUCLEOTIDE SEQUENCE</scope>
    <source>
        <strain evidence="10">DSM 8771</strain>
    </source>
</reference>
<keyword evidence="2 7" id="KW-0698">rRNA processing</keyword>
<dbReference type="InterPro" id="IPR029063">
    <property type="entry name" value="SAM-dependent_MTases_sf"/>
</dbReference>
<name>A0AAD4AHE7_9GAMM</name>
<evidence type="ECO:0000256" key="2">
    <source>
        <dbReference type="ARBA" id="ARBA00022552"/>
    </source>
</evidence>
<comment type="caution">
    <text evidence="10">The sequence shown here is derived from an EMBL/GenBank/DDBJ whole genome shotgun (WGS) entry which is preliminary data.</text>
</comment>
<dbReference type="AlphaFoldDB" id="A0AAD4AHE7"/>
<dbReference type="InterPro" id="IPR001678">
    <property type="entry name" value="MeTrfase_RsmB-F_NOP2_dom"/>
</dbReference>
<dbReference type="InterPro" id="IPR031341">
    <property type="entry name" value="Methyltr_RsmF_N"/>
</dbReference>
<dbReference type="PANTHER" id="PTHR22807">
    <property type="entry name" value="NOP2 YEAST -RELATED NOL1/NOP2/FMU SUN DOMAIN-CONTAINING"/>
    <property type="match status" value="1"/>
</dbReference>
<feature type="binding site" evidence="7 8">
    <location>
        <begin position="166"/>
        <end position="172"/>
    </location>
    <ligand>
        <name>S-adenosyl-L-methionine</name>
        <dbReference type="ChEBI" id="CHEBI:59789"/>
    </ligand>
</feature>
<dbReference type="Gene3D" id="3.40.50.150">
    <property type="entry name" value="Vaccinia Virus protein VP39"/>
    <property type="match status" value="1"/>
</dbReference>
<dbReference type="GO" id="GO:0003723">
    <property type="term" value="F:RNA binding"/>
    <property type="evidence" value="ECO:0007669"/>
    <property type="project" value="UniProtKB-UniRule"/>
</dbReference>
<protein>
    <recommendedName>
        <fullName evidence="7">Ribosomal RNA small subunit methyltransferase F</fullName>
        <ecNumber evidence="7">2.1.1.178</ecNumber>
    </recommendedName>
    <alternativeName>
        <fullName evidence="7">16S rRNA m5C1407 methyltransferase</fullName>
    </alternativeName>
    <alternativeName>
        <fullName evidence="7">rRNA (cytosine-C(5)-)-methyltransferase RsmF</fullName>
    </alternativeName>
</protein>
<feature type="active site" description="Nucleophile" evidence="7 8">
    <location>
        <position position="288"/>
    </location>
</feature>
<keyword evidence="1 7" id="KW-0963">Cytoplasm</keyword>
<dbReference type="NCBIfam" id="NF008898">
    <property type="entry name" value="PRK11933.1"/>
    <property type="match status" value="1"/>
</dbReference>
<evidence type="ECO:0000259" key="9">
    <source>
        <dbReference type="PROSITE" id="PS51686"/>
    </source>
</evidence>
<feature type="binding site" evidence="7 8">
    <location>
        <position position="217"/>
    </location>
    <ligand>
        <name>S-adenosyl-L-methionine</name>
        <dbReference type="ChEBI" id="CHEBI:59789"/>
    </ligand>
</feature>
<dbReference type="InterPro" id="IPR027391">
    <property type="entry name" value="Nol1_Nop2_Fmu_2"/>
</dbReference>
<accession>A0AAD4AHE7</accession>
<comment type="similarity">
    <text evidence="7 8">Belongs to the class I-like SAM-binding methyltransferase superfamily. RsmB/NOP family.</text>
</comment>
<dbReference type="PANTHER" id="PTHR22807:SF30">
    <property type="entry name" value="28S RRNA (CYTOSINE(4447)-C(5))-METHYLTRANSFERASE-RELATED"/>
    <property type="match status" value="1"/>
</dbReference>
<evidence type="ECO:0000256" key="7">
    <source>
        <dbReference type="HAMAP-Rule" id="MF_01579"/>
    </source>
</evidence>
<feature type="binding site" evidence="7 8">
    <location>
        <position position="235"/>
    </location>
    <ligand>
        <name>S-adenosyl-L-methionine</name>
        <dbReference type="ChEBI" id="CHEBI:59789"/>
    </ligand>
</feature>
<dbReference type="NCBIfam" id="TIGR00446">
    <property type="entry name" value="nop2p"/>
    <property type="match status" value="1"/>
</dbReference>
<keyword evidence="6 7" id="KW-0694">RNA-binding</keyword>
<dbReference type="EMBL" id="AHBZ03000021">
    <property type="protein sequence ID" value="KAF7769726.1"/>
    <property type="molecule type" value="Genomic_DNA"/>
</dbReference>
<dbReference type="SUPFAM" id="SSF53335">
    <property type="entry name" value="S-adenosyl-L-methionine-dependent methyltransferases"/>
    <property type="match status" value="1"/>
</dbReference>
<dbReference type="HAMAP" id="MF_01579">
    <property type="entry name" value="16SrRNA_methyltr_F"/>
    <property type="match status" value="1"/>
</dbReference>
<dbReference type="Pfam" id="PF01189">
    <property type="entry name" value="Methyltr_RsmB-F"/>
    <property type="match status" value="1"/>
</dbReference>
<dbReference type="Pfam" id="PF21150">
    <property type="entry name" value="YebU_pre-PUA_dom"/>
    <property type="match status" value="1"/>
</dbReference>
<dbReference type="EC" id="2.1.1.178" evidence="7"/>
<sequence>MSREDWSIQYDNLNFENPLSHYHAVLKLPHFNQTCNTERHLDSKTYIPEAFIDDVKTYLPTHLTLDDFLQACKSPLRRSVRVNTLKMSVSDFKSYCAAHDWSIEPVPWCDSGFWLTRSETEEHSLPIGNTELHLSGCIYVQEASSMLPPVALKHAIEDSDTVLDMASAPGSKTSQLSAMMDNKGVLIANELSSSRLKVLAANMKRMGIANCALSHFDAAIFGDYMYECFDSILLDAPCSGEGTVRKDADALKNWSIESNIDIADVQKKLIRSAFMALKPGGTLVYSTCTLTPLENQQVCDELLNAFPDAIKTDDLSSLFPDATRATTEEGYLHVWPQIYDSEGFFIARFIKTASVENTAQKTKKGSFPFAVSEKKLQQQFFDLAKKQFGIEQTTISGQLMSRDKELWLFPDGFHNVENKIKYSRMGIQVGTTHKNGIRLEHEFATALGQLACKNNYAMSQNEAKDYFNGKDIRLDCAVNVTGEVILTLCGAPVGLGKWQKQKIKNSLPRDLVSDSQLITWV</sequence>
<keyword evidence="3 7" id="KW-0489">Methyltransferase</keyword>
<evidence type="ECO:0000256" key="3">
    <source>
        <dbReference type="ARBA" id="ARBA00022603"/>
    </source>
</evidence>
<evidence type="ECO:0000313" key="10">
    <source>
        <dbReference type="EMBL" id="KAF7769726.1"/>
    </source>
</evidence>
<evidence type="ECO:0000256" key="5">
    <source>
        <dbReference type="ARBA" id="ARBA00022691"/>
    </source>
</evidence>
<dbReference type="GO" id="GO:0009383">
    <property type="term" value="F:rRNA (cytosine-C5-)-methyltransferase activity"/>
    <property type="evidence" value="ECO:0007669"/>
    <property type="project" value="TreeGrafter"/>
</dbReference>
<evidence type="ECO:0000313" key="11">
    <source>
        <dbReference type="Proteomes" id="UP000016487"/>
    </source>
</evidence>
<evidence type="ECO:0000256" key="8">
    <source>
        <dbReference type="PROSITE-ProRule" id="PRU01023"/>
    </source>
</evidence>
<dbReference type="InterPro" id="IPR023267">
    <property type="entry name" value="RCMT"/>
</dbReference>
<proteinExistence type="inferred from homology"/>
<dbReference type="Proteomes" id="UP000016487">
    <property type="component" value="Unassembled WGS sequence"/>
</dbReference>